<dbReference type="Gene3D" id="3.40.630.30">
    <property type="match status" value="1"/>
</dbReference>
<dbReference type="OrthoDB" id="6683715at2"/>
<evidence type="ECO:0000313" key="3">
    <source>
        <dbReference type="Proteomes" id="UP000214618"/>
    </source>
</evidence>
<organism evidence="2 3">
    <name type="scientific">Peribacillus simplex NBRC 15720 = DSM 1321</name>
    <dbReference type="NCBI Taxonomy" id="1349754"/>
    <lineage>
        <taxon>Bacteria</taxon>
        <taxon>Bacillati</taxon>
        <taxon>Bacillota</taxon>
        <taxon>Bacilli</taxon>
        <taxon>Bacillales</taxon>
        <taxon>Bacillaceae</taxon>
        <taxon>Peribacillus</taxon>
    </lineage>
</organism>
<protein>
    <submittedName>
        <fullName evidence="2">GNAT family N-acetyltransferase</fullName>
    </submittedName>
</protein>
<feature type="domain" description="N-acetyltransferase" evidence="1">
    <location>
        <begin position="4"/>
        <end position="160"/>
    </location>
</feature>
<keyword evidence="2" id="KW-0808">Transferase</keyword>
<dbReference type="CDD" id="cd04301">
    <property type="entry name" value="NAT_SF"/>
    <property type="match status" value="1"/>
</dbReference>
<dbReference type="InterPro" id="IPR016181">
    <property type="entry name" value="Acyl_CoA_acyltransferase"/>
</dbReference>
<name>A0A223EPP7_9BACI</name>
<dbReference type="EMBL" id="CP017704">
    <property type="protein sequence ID" value="ASS97176.1"/>
    <property type="molecule type" value="Genomic_DNA"/>
</dbReference>
<reference evidence="2 3" key="1">
    <citation type="submission" date="2016-10" db="EMBL/GenBank/DDBJ databases">
        <title>The whole genome sequencing and assembly of Bacillus simplex DSM 1321 strain.</title>
        <authorList>
            <person name="Park M.-K."/>
            <person name="Lee Y.-J."/>
            <person name="Yi H."/>
            <person name="Bahn Y.-S."/>
            <person name="Kim J.F."/>
            <person name="Lee D.-W."/>
        </authorList>
    </citation>
    <scope>NUCLEOTIDE SEQUENCE [LARGE SCALE GENOMIC DNA]</scope>
    <source>
        <strain evidence="2 3">DSM 1321</strain>
    </source>
</reference>
<dbReference type="GO" id="GO:0016747">
    <property type="term" value="F:acyltransferase activity, transferring groups other than amino-acyl groups"/>
    <property type="evidence" value="ECO:0007669"/>
    <property type="project" value="InterPro"/>
</dbReference>
<sequence>MKIDMVFDYEMGNDLTSKIQELLSQCFQEDYPKNRIYFKQLPHFRFVAFNEKNQLVGQVGIDYRVMNLNGNPVRVLGLIDLCVTQNTRSQGIGSMLLLEIEQFCCNRNIDFLLLFADNETLYLKNGYRSVTNKCKWLKIDHESQITRGIGYEVIEGLLIKEVGKYNWCEGDLDFLGYLY</sequence>
<gene>
    <name evidence="2" type="ORF">BS1321_00195</name>
</gene>
<evidence type="ECO:0000259" key="1">
    <source>
        <dbReference type="PROSITE" id="PS51186"/>
    </source>
</evidence>
<accession>A0A223EPP7</accession>
<proteinExistence type="predicted"/>
<dbReference type="InterPro" id="IPR000182">
    <property type="entry name" value="GNAT_dom"/>
</dbReference>
<dbReference type="Pfam" id="PF13527">
    <property type="entry name" value="Acetyltransf_9"/>
    <property type="match status" value="1"/>
</dbReference>
<dbReference type="PROSITE" id="PS51186">
    <property type="entry name" value="GNAT"/>
    <property type="match status" value="1"/>
</dbReference>
<dbReference type="SUPFAM" id="SSF55729">
    <property type="entry name" value="Acyl-CoA N-acyltransferases (Nat)"/>
    <property type="match status" value="1"/>
</dbReference>
<evidence type="ECO:0000313" key="2">
    <source>
        <dbReference type="EMBL" id="ASS97176.1"/>
    </source>
</evidence>
<dbReference type="AlphaFoldDB" id="A0A223EPP7"/>
<dbReference type="Proteomes" id="UP000214618">
    <property type="component" value="Chromosome"/>
</dbReference>